<organism evidence="2 3">
    <name type="scientific">Rozella allomycis (strain CSF55)</name>
    <dbReference type="NCBI Taxonomy" id="988480"/>
    <lineage>
        <taxon>Eukaryota</taxon>
        <taxon>Fungi</taxon>
        <taxon>Fungi incertae sedis</taxon>
        <taxon>Cryptomycota</taxon>
        <taxon>Cryptomycota incertae sedis</taxon>
        <taxon>Rozella</taxon>
    </lineage>
</organism>
<sequence>MNGSRYEGIENTVSSPTNTAKLKEIKEDLKQGQDKLKEKPVDSPCHLIGLGVGHASHMILKKRYKKRLLVTTY</sequence>
<name>A0A075B2I8_ROZAC</name>
<evidence type="ECO:0000256" key="1">
    <source>
        <dbReference type="SAM" id="MobiDB-lite"/>
    </source>
</evidence>
<gene>
    <name evidence="2" type="ORF">O9G_003645</name>
</gene>
<dbReference type="HOGENOM" id="CLU_2706248_0_0_1"/>
<dbReference type="EMBL" id="KE560862">
    <property type="protein sequence ID" value="EPZ35156.1"/>
    <property type="molecule type" value="Genomic_DNA"/>
</dbReference>
<evidence type="ECO:0000313" key="3">
    <source>
        <dbReference type="Proteomes" id="UP000030755"/>
    </source>
</evidence>
<evidence type="ECO:0000313" key="2">
    <source>
        <dbReference type="EMBL" id="EPZ35156.1"/>
    </source>
</evidence>
<keyword evidence="3" id="KW-1185">Reference proteome</keyword>
<proteinExistence type="predicted"/>
<feature type="region of interest" description="Disordered" evidence="1">
    <location>
        <begin position="1"/>
        <end position="20"/>
    </location>
</feature>
<accession>A0A075B2I8</accession>
<feature type="compositionally biased region" description="Polar residues" evidence="1">
    <location>
        <begin position="11"/>
        <end position="20"/>
    </location>
</feature>
<dbReference type="AlphaFoldDB" id="A0A075B2I8"/>
<protein>
    <submittedName>
        <fullName evidence="2">Uncharacterized protein</fullName>
    </submittedName>
</protein>
<reference evidence="2 3" key="1">
    <citation type="journal article" date="2013" name="Curr. Biol.">
        <title>Shared signatures of parasitism and phylogenomics unite Cryptomycota and microsporidia.</title>
        <authorList>
            <person name="James T.Y."/>
            <person name="Pelin A."/>
            <person name="Bonen L."/>
            <person name="Ahrendt S."/>
            <person name="Sain D."/>
            <person name="Corradi N."/>
            <person name="Stajich J.E."/>
        </authorList>
    </citation>
    <scope>NUCLEOTIDE SEQUENCE [LARGE SCALE GENOMIC DNA]</scope>
    <source>
        <strain evidence="2 3">CSF55</strain>
    </source>
</reference>
<dbReference type="Proteomes" id="UP000030755">
    <property type="component" value="Unassembled WGS sequence"/>
</dbReference>